<sequence length="443" mass="47029">MTLDPVFFDEWQSRAAGEPRSQDRARALIKALELDAASTPVLSVVGSKGKGTTATYASAVLAAAGLRVVTITSPAFRSNRERIRVNGAAIDHSTYAALARHLDDARRALPDHTKESGYLAPSGLFTVAGALHAQHIHADALVIEAGMGGRSDEIFLFPPTIVAITEIFGEHLGILGDSIIEIAEEKAGIIAPRTQAVITAPQTPAVFNAIKDTADQYGTATLDMFTPWASSPTGPTSGPSAFPPSPAHDAPAFPPDLLPRGFSRLNALLGHAAALRLLTHLHLPPPEPSRLDSTLRTVRLPGRLSLHALAPSPPVGTATTHLLIDSAINEAGALSARGHALTQWPGIDHVLVCMPDHKDLDGVISALHGLSVTYVRLPYNRLRFTRPLPHNWQTIDAADLTVDHIASLGPHVLALGTVYFAGTLLDTINAPTEELFTPPRTTP</sequence>
<dbReference type="OrthoDB" id="4961544at2"/>
<dbReference type="EMBL" id="FNCN01000044">
    <property type="protein sequence ID" value="SDI32067.1"/>
    <property type="molecule type" value="Genomic_DNA"/>
</dbReference>
<feature type="compositionally biased region" description="Pro residues" evidence="5">
    <location>
        <begin position="241"/>
        <end position="254"/>
    </location>
</feature>
<dbReference type="Gene3D" id="3.40.1190.10">
    <property type="entry name" value="Mur-like, catalytic domain"/>
    <property type="match status" value="1"/>
</dbReference>
<organism evidence="6 7">
    <name type="scientific">Sinosporangium album</name>
    <dbReference type="NCBI Taxonomy" id="504805"/>
    <lineage>
        <taxon>Bacteria</taxon>
        <taxon>Bacillati</taxon>
        <taxon>Actinomycetota</taxon>
        <taxon>Actinomycetes</taxon>
        <taxon>Streptosporangiales</taxon>
        <taxon>Streptosporangiaceae</taxon>
        <taxon>Sinosporangium</taxon>
    </lineage>
</organism>
<evidence type="ECO:0000256" key="1">
    <source>
        <dbReference type="ARBA" id="ARBA00008276"/>
    </source>
</evidence>
<keyword evidence="7" id="KW-1185">Reference proteome</keyword>
<evidence type="ECO:0000313" key="7">
    <source>
        <dbReference type="Proteomes" id="UP000198923"/>
    </source>
</evidence>
<evidence type="ECO:0000256" key="2">
    <source>
        <dbReference type="ARBA" id="ARBA00022598"/>
    </source>
</evidence>
<protein>
    <submittedName>
        <fullName evidence="6">Dihydrofolate synthase / folylpolyglutamate synthase</fullName>
    </submittedName>
</protein>
<comment type="similarity">
    <text evidence="1">Belongs to the folylpolyglutamate synthase family.</text>
</comment>
<dbReference type="AlphaFoldDB" id="A0A1G8JM41"/>
<keyword evidence="4" id="KW-0067">ATP-binding</keyword>
<dbReference type="GO" id="GO:0008841">
    <property type="term" value="F:dihydrofolate synthase activity"/>
    <property type="evidence" value="ECO:0007669"/>
    <property type="project" value="TreeGrafter"/>
</dbReference>
<dbReference type="SUPFAM" id="SSF53623">
    <property type="entry name" value="MurD-like peptide ligases, catalytic domain"/>
    <property type="match status" value="1"/>
</dbReference>
<proteinExistence type="inferred from homology"/>
<dbReference type="GO" id="GO:0004326">
    <property type="term" value="F:tetrahydrofolylpolyglutamate synthase activity"/>
    <property type="evidence" value="ECO:0007669"/>
    <property type="project" value="InterPro"/>
</dbReference>
<name>A0A1G8JM41_9ACTN</name>
<keyword evidence="2" id="KW-0436">Ligase</keyword>
<reference evidence="6 7" key="1">
    <citation type="submission" date="2016-10" db="EMBL/GenBank/DDBJ databases">
        <authorList>
            <person name="de Groot N.N."/>
        </authorList>
    </citation>
    <scope>NUCLEOTIDE SEQUENCE [LARGE SCALE GENOMIC DNA]</scope>
    <source>
        <strain evidence="6 7">CPCC 201354</strain>
    </source>
</reference>
<evidence type="ECO:0000256" key="4">
    <source>
        <dbReference type="ARBA" id="ARBA00022840"/>
    </source>
</evidence>
<gene>
    <name evidence="6" type="ORF">SAMN05421505_1443</name>
</gene>
<dbReference type="PANTHER" id="PTHR11136">
    <property type="entry name" value="FOLYLPOLYGLUTAMATE SYNTHASE-RELATED"/>
    <property type="match status" value="1"/>
</dbReference>
<feature type="region of interest" description="Disordered" evidence="5">
    <location>
        <begin position="229"/>
        <end position="254"/>
    </location>
</feature>
<dbReference type="InterPro" id="IPR001645">
    <property type="entry name" value="Folylpolyglutamate_synth"/>
</dbReference>
<evidence type="ECO:0000256" key="5">
    <source>
        <dbReference type="SAM" id="MobiDB-lite"/>
    </source>
</evidence>
<accession>A0A1G8JM41</accession>
<evidence type="ECO:0000256" key="3">
    <source>
        <dbReference type="ARBA" id="ARBA00022741"/>
    </source>
</evidence>
<dbReference type="STRING" id="504805.SAMN05421505_1443"/>
<dbReference type="InterPro" id="IPR036565">
    <property type="entry name" value="Mur-like_cat_sf"/>
</dbReference>
<dbReference type="Proteomes" id="UP000198923">
    <property type="component" value="Unassembled WGS sequence"/>
</dbReference>
<keyword evidence="3" id="KW-0547">Nucleotide-binding</keyword>
<dbReference type="GO" id="GO:0005829">
    <property type="term" value="C:cytosol"/>
    <property type="evidence" value="ECO:0007669"/>
    <property type="project" value="TreeGrafter"/>
</dbReference>
<dbReference type="PANTHER" id="PTHR11136:SF0">
    <property type="entry name" value="DIHYDROFOLATE SYNTHETASE-RELATED"/>
    <property type="match status" value="1"/>
</dbReference>
<dbReference type="RefSeq" id="WP_093175150.1">
    <property type="nucleotide sequence ID" value="NZ_FNCN01000044.1"/>
</dbReference>
<dbReference type="GO" id="GO:0005524">
    <property type="term" value="F:ATP binding"/>
    <property type="evidence" value="ECO:0007669"/>
    <property type="project" value="UniProtKB-KW"/>
</dbReference>
<evidence type="ECO:0000313" key="6">
    <source>
        <dbReference type="EMBL" id="SDI32067.1"/>
    </source>
</evidence>
<feature type="compositionally biased region" description="Low complexity" evidence="5">
    <location>
        <begin position="229"/>
        <end position="240"/>
    </location>
</feature>